<dbReference type="Proteomes" id="UP000093281">
    <property type="component" value="Unassembled WGS sequence"/>
</dbReference>
<dbReference type="EMBL" id="LCUJ01000014">
    <property type="protein sequence ID" value="OCL96501.1"/>
    <property type="molecule type" value="Genomic_DNA"/>
</dbReference>
<reference evidence="2" key="1">
    <citation type="submission" date="2015-05" db="EMBL/GenBank/DDBJ databases">
        <authorList>
            <person name="Rovetto F."/>
            <person name="Cocolin L."/>
            <person name="Illeghems K."/>
            <person name="Van Nieuwerburgh F."/>
            <person name="Houf K."/>
        </authorList>
    </citation>
    <scope>NUCLEOTIDE SEQUENCE [LARGE SCALE GENOMIC DNA]</scope>
    <source>
        <strain evidence="2">DU22</strain>
    </source>
</reference>
<dbReference type="InterPro" id="IPR014942">
    <property type="entry name" value="AbiEii"/>
</dbReference>
<evidence type="ECO:0008006" key="3">
    <source>
        <dbReference type="Google" id="ProtNLM"/>
    </source>
</evidence>
<dbReference type="Pfam" id="PF08843">
    <property type="entry name" value="AbiEii"/>
    <property type="match status" value="1"/>
</dbReference>
<accession>A0A1C0B2L0</accession>
<protein>
    <recommendedName>
        <fullName evidence="3">Nucleotidyl transferase AbiEii/AbiGii toxin family protein</fullName>
    </recommendedName>
</protein>
<name>A0A1C0B2L0_9BACT</name>
<organism evidence="1 2">
    <name type="scientific">Aliarcobacter thereius</name>
    <dbReference type="NCBI Taxonomy" id="544718"/>
    <lineage>
        <taxon>Bacteria</taxon>
        <taxon>Pseudomonadati</taxon>
        <taxon>Campylobacterota</taxon>
        <taxon>Epsilonproteobacteria</taxon>
        <taxon>Campylobacterales</taxon>
        <taxon>Arcobacteraceae</taxon>
        <taxon>Aliarcobacter</taxon>
    </lineage>
</organism>
<comment type="caution">
    <text evidence="1">The sequence shown here is derived from an EMBL/GenBank/DDBJ whole genome shotgun (WGS) entry which is preliminary data.</text>
</comment>
<dbReference type="OrthoDB" id="9796281at2"/>
<dbReference type="AlphaFoldDB" id="A0A1C0B2L0"/>
<evidence type="ECO:0000313" key="1">
    <source>
        <dbReference type="EMBL" id="OCL96501.1"/>
    </source>
</evidence>
<sequence>MLEKTKEVLEIICNDDLFKNFDIRFVGGTALSYRINHRLSEDLDFETLNLSPKEISNMIFKYGGKIIDHDKTMEDYVSNDGADINYSYMKFLLNGVKVEFFTPPFNLFEEEIWKNDKFTYYENSDLKVSSLETLIYMKTMAFWNRKKYRDLFDIYYVLEKEFITPKKFVNDYLKNHITSNTEHLYRNIQSKDLFYEKDNDEGINTLVKDPKPYDWYRNEIEKFIHKVLLDEIYEKDEELKSWIDFEDDINDCCIK</sequence>
<proteinExistence type="predicted"/>
<dbReference type="Gene3D" id="3.10.450.620">
    <property type="entry name" value="JHP933, nucleotidyltransferase-like core domain"/>
    <property type="match status" value="1"/>
</dbReference>
<evidence type="ECO:0000313" key="2">
    <source>
        <dbReference type="Proteomes" id="UP000093281"/>
    </source>
</evidence>
<gene>
    <name evidence="1" type="ORF">AAX29_02040</name>
</gene>
<dbReference type="RefSeq" id="WP_066187745.1">
    <property type="nucleotide sequence ID" value="NZ_LCUJ01000014.1"/>
</dbReference>